<keyword evidence="3" id="KW-1185">Reference proteome</keyword>
<evidence type="ECO:0000256" key="1">
    <source>
        <dbReference type="ARBA" id="ARBA00007099"/>
    </source>
</evidence>
<dbReference type="InterPro" id="IPR024131">
    <property type="entry name" value="UPF0489"/>
</dbReference>
<evidence type="ECO:0000313" key="3">
    <source>
        <dbReference type="Proteomes" id="UP001208570"/>
    </source>
</evidence>
<evidence type="ECO:0008006" key="4">
    <source>
        <dbReference type="Google" id="ProtNLM"/>
    </source>
</evidence>
<dbReference type="Pfam" id="PF12640">
    <property type="entry name" value="UPF0489"/>
    <property type="match status" value="1"/>
</dbReference>
<sequence length="441" mass="50316">MLHVHIEEDHNEVLHHIYRQIGAKKLPFSGLTLLHFDSHPDLLLPKELQAKDVFNKVDLFSHLSIENWILPAVYAGHLANIIWIKPPWSEQIGDGTYHFMVGEDKQSGLIKVSCPENYFLGELLYTTEDELLNAKPCTLYVVTLGQDWKSDQPVSVIADKNSAGQYTTKSLDELIQNETGDSCKSVDCSNKSAMMEFQSSESGDSSETKHSEECSKISTQMLRNSDDTVTTSDMDKKTIKALKELVCSLNSVYILDFDLDFFSTRDPFQEIYSEKQYSLLRLLYEFHEPPDKTNTAIASFLKNRNLQIAELRDAFSQLQQGNTVDYSEIKCGHILEELVNDLRQSTGKDNAMNYMWLHEIGTSIDDTELPHHISSDEQIRELVSCVYSMMSELPRPAIVTISRSSDDDYCPKHQVDSIQNQVLSVVEMYGEIKIHKHYLDQ</sequence>
<comment type="similarity">
    <text evidence="1">Belongs to the UPF0489 family.</text>
</comment>
<proteinExistence type="inferred from homology"/>
<accession>A0AAD9K021</accession>
<protein>
    <recommendedName>
        <fullName evidence="4">CE022 protein</fullName>
    </recommendedName>
</protein>
<gene>
    <name evidence="2" type="ORF">LSH36_101g02088</name>
</gene>
<comment type="caution">
    <text evidence="2">The sequence shown here is derived from an EMBL/GenBank/DDBJ whole genome shotgun (WGS) entry which is preliminary data.</text>
</comment>
<reference evidence="2" key="1">
    <citation type="journal article" date="2023" name="Mol. Biol. Evol.">
        <title>Third-Generation Sequencing Reveals the Adaptive Role of the Epigenome in Three Deep-Sea Polychaetes.</title>
        <authorList>
            <person name="Perez M."/>
            <person name="Aroh O."/>
            <person name="Sun Y."/>
            <person name="Lan Y."/>
            <person name="Juniper S.K."/>
            <person name="Young C.R."/>
            <person name="Angers B."/>
            <person name="Qian P.Y."/>
        </authorList>
    </citation>
    <scope>NUCLEOTIDE SEQUENCE</scope>
    <source>
        <strain evidence="2">P08H-3</strain>
    </source>
</reference>
<evidence type="ECO:0000313" key="2">
    <source>
        <dbReference type="EMBL" id="KAK2162239.1"/>
    </source>
</evidence>
<dbReference type="EMBL" id="JAODUP010000101">
    <property type="protein sequence ID" value="KAK2162239.1"/>
    <property type="molecule type" value="Genomic_DNA"/>
</dbReference>
<organism evidence="2 3">
    <name type="scientific">Paralvinella palmiformis</name>
    <dbReference type="NCBI Taxonomy" id="53620"/>
    <lineage>
        <taxon>Eukaryota</taxon>
        <taxon>Metazoa</taxon>
        <taxon>Spiralia</taxon>
        <taxon>Lophotrochozoa</taxon>
        <taxon>Annelida</taxon>
        <taxon>Polychaeta</taxon>
        <taxon>Sedentaria</taxon>
        <taxon>Canalipalpata</taxon>
        <taxon>Terebellida</taxon>
        <taxon>Terebelliformia</taxon>
        <taxon>Alvinellidae</taxon>
        <taxon>Paralvinella</taxon>
    </lineage>
</organism>
<dbReference type="AlphaFoldDB" id="A0AAD9K021"/>
<name>A0AAD9K021_9ANNE</name>
<dbReference type="PANTHER" id="PTHR13225:SF3">
    <property type="entry name" value="UPF0489 PROTEIN C5ORF22"/>
    <property type="match status" value="1"/>
</dbReference>
<dbReference type="Proteomes" id="UP001208570">
    <property type="component" value="Unassembled WGS sequence"/>
</dbReference>
<dbReference type="PANTHER" id="PTHR13225">
    <property type="entry name" value="MISEXPRESSION SUPPRESSOR OF RAS 6"/>
    <property type="match status" value="1"/>
</dbReference>